<dbReference type="RefSeq" id="WP_019205988.1">
    <property type="nucleotide sequence ID" value="NZ_AZFK01000006.1"/>
</dbReference>
<dbReference type="InterPro" id="IPR050400">
    <property type="entry name" value="Bact_Cytoskel_RodZ"/>
</dbReference>
<dbReference type="PANTHER" id="PTHR34475:SF1">
    <property type="entry name" value="CYTOSKELETON PROTEIN RODZ"/>
    <property type="match status" value="1"/>
</dbReference>
<evidence type="ECO:0000313" key="3">
    <source>
        <dbReference type="EMBL" id="KRL92279.1"/>
    </source>
</evidence>
<organism evidence="3 4">
    <name type="scientific">Limosilactobacillus ingluviei DSM 15946</name>
    <dbReference type="NCBI Taxonomy" id="1423760"/>
    <lineage>
        <taxon>Bacteria</taxon>
        <taxon>Bacillati</taxon>
        <taxon>Bacillota</taxon>
        <taxon>Bacilli</taxon>
        <taxon>Lactobacillales</taxon>
        <taxon>Lactobacillaceae</taxon>
        <taxon>Limosilactobacillus</taxon>
    </lineage>
</organism>
<dbReference type="AlphaFoldDB" id="A0A0R1UFY2"/>
<evidence type="ECO:0000256" key="2">
    <source>
        <dbReference type="SAM" id="Phobius"/>
    </source>
</evidence>
<protein>
    <recommendedName>
        <fullName evidence="5">DUF4115 domain-containing protein</fullName>
    </recommendedName>
</protein>
<comment type="caution">
    <text evidence="3">The sequence shown here is derived from an EMBL/GenBank/DDBJ whole genome shotgun (WGS) entry which is preliminary data.</text>
</comment>
<feature type="region of interest" description="Disordered" evidence="1">
    <location>
        <begin position="152"/>
        <end position="183"/>
    </location>
</feature>
<dbReference type="PANTHER" id="PTHR34475">
    <property type="match status" value="1"/>
</dbReference>
<evidence type="ECO:0000256" key="1">
    <source>
        <dbReference type="SAM" id="MobiDB-lite"/>
    </source>
</evidence>
<dbReference type="EMBL" id="AZFK01000006">
    <property type="protein sequence ID" value="KRL92279.1"/>
    <property type="molecule type" value="Genomic_DNA"/>
</dbReference>
<dbReference type="SUPFAM" id="SSF47413">
    <property type="entry name" value="lambda repressor-like DNA-binding domains"/>
    <property type="match status" value="1"/>
</dbReference>
<gene>
    <name evidence="3" type="ORF">FC43_GL000017</name>
</gene>
<dbReference type="PATRIC" id="fig|1423760.3.peg.18"/>
<feature type="region of interest" description="Disordered" evidence="1">
    <location>
        <begin position="290"/>
        <end position="360"/>
    </location>
</feature>
<name>A0A0R1UFY2_9LACO</name>
<sequence length="360" mass="38687">MSENEQQLQIGQRLKEARVAKGYTLDDLQQATKIQKRYLIAIEDENFAELPGDFYVRAFVKQYADTVGLDGNELLKDYDDYLPKTKTTEYSEHLSQAVETRRGSHRVTTDGFDQARKYIPTVIVGAIVVIILGAIWATTIIKNRADSATKIDSSSVSVSGESSHAPKKAASSKPKAKSQKLKFKETSRTTTSVVYTTSQTLSKDTKLTIKAANTAVYAAVNVDNVSQLAKTLSAKETGTVTLSKTAKRIVITLGSGNGVTIKLGNQTLNFTNDNQYPSTRVITLSLGNSTTQTSATTSSSTATTNQTNRTTTTTGTTSTGQTTQRTTTTSTSTPTTTTQTTTSTTTPAATTNNQTTAASH</sequence>
<dbReference type="CDD" id="cd00093">
    <property type="entry name" value="HTH_XRE"/>
    <property type="match status" value="1"/>
</dbReference>
<accession>A0A0R1UFY2</accession>
<dbReference type="GeneID" id="82933741"/>
<evidence type="ECO:0000313" key="4">
    <source>
        <dbReference type="Proteomes" id="UP000050816"/>
    </source>
</evidence>
<reference evidence="3 4" key="1">
    <citation type="journal article" date="2015" name="Genome Announc.">
        <title>Expanding the biotechnology potential of lactobacilli through comparative genomics of 213 strains and associated genera.</title>
        <authorList>
            <person name="Sun Z."/>
            <person name="Harris H.M."/>
            <person name="McCann A."/>
            <person name="Guo C."/>
            <person name="Argimon S."/>
            <person name="Zhang W."/>
            <person name="Yang X."/>
            <person name="Jeffery I.B."/>
            <person name="Cooney J.C."/>
            <person name="Kagawa T.F."/>
            <person name="Liu W."/>
            <person name="Song Y."/>
            <person name="Salvetti E."/>
            <person name="Wrobel A."/>
            <person name="Rasinkangas P."/>
            <person name="Parkhill J."/>
            <person name="Rea M.C."/>
            <person name="O'Sullivan O."/>
            <person name="Ritari J."/>
            <person name="Douillard F.P."/>
            <person name="Paul Ross R."/>
            <person name="Yang R."/>
            <person name="Briner A.E."/>
            <person name="Felis G.E."/>
            <person name="de Vos W.M."/>
            <person name="Barrangou R."/>
            <person name="Klaenhammer T.R."/>
            <person name="Caufield P.W."/>
            <person name="Cui Y."/>
            <person name="Zhang H."/>
            <person name="O'Toole P.W."/>
        </authorList>
    </citation>
    <scope>NUCLEOTIDE SEQUENCE [LARGE SCALE GENOMIC DNA]</scope>
    <source>
        <strain evidence="3 4">DSM 15946</strain>
    </source>
</reference>
<dbReference type="Proteomes" id="UP000050816">
    <property type="component" value="Unassembled WGS sequence"/>
</dbReference>
<keyword evidence="2" id="KW-0812">Transmembrane</keyword>
<dbReference type="InterPro" id="IPR001387">
    <property type="entry name" value="Cro/C1-type_HTH"/>
</dbReference>
<feature type="transmembrane region" description="Helical" evidence="2">
    <location>
        <begin position="118"/>
        <end position="137"/>
    </location>
</feature>
<feature type="compositionally biased region" description="Low complexity" evidence="1">
    <location>
        <begin position="153"/>
        <end position="173"/>
    </location>
</feature>
<evidence type="ECO:0008006" key="5">
    <source>
        <dbReference type="Google" id="ProtNLM"/>
    </source>
</evidence>
<keyword evidence="2" id="KW-1133">Transmembrane helix</keyword>
<dbReference type="GO" id="GO:0003677">
    <property type="term" value="F:DNA binding"/>
    <property type="evidence" value="ECO:0007669"/>
    <property type="project" value="InterPro"/>
</dbReference>
<dbReference type="Pfam" id="PF13413">
    <property type="entry name" value="HTH_25"/>
    <property type="match status" value="1"/>
</dbReference>
<proteinExistence type="predicted"/>
<dbReference type="InterPro" id="IPR010982">
    <property type="entry name" value="Lambda_DNA-bd_dom_sf"/>
</dbReference>
<keyword evidence="2" id="KW-0472">Membrane</keyword>
<dbReference type="Gene3D" id="1.10.260.40">
    <property type="entry name" value="lambda repressor-like DNA-binding domains"/>
    <property type="match status" value="1"/>
</dbReference>